<sequence>MTTIADYEFRSELLRGIAAENRKIGEVLGEARAVLTVLDGRDVAVPADVRDRILACTDLPQLDTWLRRAAIATSIDDIVGG</sequence>
<accession>A0A6V8LCB7</accession>
<name>A0A6V8LCB7_9ACTN</name>
<organism evidence="1 2">
    <name type="scientific">Phytohabitans rumicis</name>
    <dbReference type="NCBI Taxonomy" id="1076125"/>
    <lineage>
        <taxon>Bacteria</taxon>
        <taxon>Bacillati</taxon>
        <taxon>Actinomycetota</taxon>
        <taxon>Actinomycetes</taxon>
        <taxon>Micromonosporales</taxon>
        <taxon>Micromonosporaceae</taxon>
    </lineage>
</organism>
<evidence type="ECO:0000313" key="2">
    <source>
        <dbReference type="Proteomes" id="UP000482960"/>
    </source>
</evidence>
<reference evidence="1 2" key="1">
    <citation type="submission" date="2020-03" db="EMBL/GenBank/DDBJ databases">
        <title>Whole genome shotgun sequence of Phytohabitans rumicis NBRC 108638.</title>
        <authorList>
            <person name="Komaki H."/>
            <person name="Tamura T."/>
        </authorList>
    </citation>
    <scope>NUCLEOTIDE SEQUENCE [LARGE SCALE GENOMIC DNA]</scope>
    <source>
        <strain evidence="1 2">NBRC 108638</strain>
    </source>
</reference>
<gene>
    <name evidence="1" type="ORF">Prum_062800</name>
</gene>
<comment type="caution">
    <text evidence="1">The sequence shown here is derived from an EMBL/GenBank/DDBJ whole genome shotgun (WGS) entry which is preliminary data.</text>
</comment>
<proteinExistence type="predicted"/>
<keyword evidence="2" id="KW-1185">Reference proteome</keyword>
<protein>
    <submittedName>
        <fullName evidence="1">Uncharacterized protein</fullName>
    </submittedName>
</protein>
<dbReference type="Proteomes" id="UP000482960">
    <property type="component" value="Unassembled WGS sequence"/>
</dbReference>
<dbReference type="EMBL" id="BLPG01000001">
    <property type="protein sequence ID" value="GFJ92638.1"/>
    <property type="molecule type" value="Genomic_DNA"/>
</dbReference>
<evidence type="ECO:0000313" key="1">
    <source>
        <dbReference type="EMBL" id="GFJ92638.1"/>
    </source>
</evidence>
<dbReference type="AlphaFoldDB" id="A0A6V8LCB7"/>
<dbReference type="RefSeq" id="WP_173079468.1">
    <property type="nucleotide sequence ID" value="NZ_BAABJB010000011.1"/>
</dbReference>
<reference evidence="1 2" key="2">
    <citation type="submission" date="2020-03" db="EMBL/GenBank/DDBJ databases">
        <authorList>
            <person name="Ichikawa N."/>
            <person name="Kimura A."/>
            <person name="Kitahashi Y."/>
            <person name="Uohara A."/>
        </authorList>
    </citation>
    <scope>NUCLEOTIDE SEQUENCE [LARGE SCALE GENOMIC DNA]</scope>
    <source>
        <strain evidence="1 2">NBRC 108638</strain>
    </source>
</reference>